<sequence length="94" mass="10541">MSGPHQSNTPEQAVNTFIEDHVLDWDGLSTKIVGPEFETRDGGRITFEFLALRRSGYDGSLTSASRYQGQLVRRGQAYTVASWDRMSIPTAQFE</sequence>
<dbReference type="EMBL" id="JBHUDJ010000015">
    <property type="protein sequence ID" value="MFD1589494.1"/>
    <property type="molecule type" value="Genomic_DNA"/>
</dbReference>
<evidence type="ECO:0000313" key="2">
    <source>
        <dbReference type="Proteomes" id="UP001597119"/>
    </source>
</evidence>
<organism evidence="1 2">
    <name type="scientific">Halorientalis brevis</name>
    <dbReference type="NCBI Taxonomy" id="1126241"/>
    <lineage>
        <taxon>Archaea</taxon>
        <taxon>Methanobacteriati</taxon>
        <taxon>Methanobacteriota</taxon>
        <taxon>Stenosarchaea group</taxon>
        <taxon>Halobacteria</taxon>
        <taxon>Halobacteriales</taxon>
        <taxon>Haloarculaceae</taxon>
        <taxon>Halorientalis</taxon>
    </lineage>
</organism>
<reference evidence="1 2" key="1">
    <citation type="journal article" date="2019" name="Int. J. Syst. Evol. Microbiol.">
        <title>The Global Catalogue of Microorganisms (GCM) 10K type strain sequencing project: providing services to taxonomists for standard genome sequencing and annotation.</title>
        <authorList>
            <consortium name="The Broad Institute Genomics Platform"/>
            <consortium name="The Broad Institute Genome Sequencing Center for Infectious Disease"/>
            <person name="Wu L."/>
            <person name="Ma J."/>
        </authorList>
    </citation>
    <scope>NUCLEOTIDE SEQUENCE [LARGE SCALE GENOMIC DNA]</scope>
    <source>
        <strain evidence="1 2">CGMCC 1.12125</strain>
    </source>
</reference>
<dbReference type="AlphaFoldDB" id="A0ABD6CHH8"/>
<dbReference type="RefSeq" id="WP_247380994.1">
    <property type="nucleotide sequence ID" value="NZ_JALLGV010000009.1"/>
</dbReference>
<dbReference type="Proteomes" id="UP001597119">
    <property type="component" value="Unassembled WGS sequence"/>
</dbReference>
<keyword evidence="2" id="KW-1185">Reference proteome</keyword>
<evidence type="ECO:0008006" key="3">
    <source>
        <dbReference type="Google" id="ProtNLM"/>
    </source>
</evidence>
<accession>A0ABD6CHH8</accession>
<comment type="caution">
    <text evidence="1">The sequence shown here is derived from an EMBL/GenBank/DDBJ whole genome shotgun (WGS) entry which is preliminary data.</text>
</comment>
<name>A0ABD6CHH8_9EURY</name>
<proteinExistence type="predicted"/>
<gene>
    <name evidence="1" type="ORF">ACFR9U_21160</name>
</gene>
<protein>
    <recommendedName>
        <fullName evidence="3">SnoaL-like domain-containing protein</fullName>
    </recommendedName>
</protein>
<evidence type="ECO:0000313" key="1">
    <source>
        <dbReference type="EMBL" id="MFD1589494.1"/>
    </source>
</evidence>